<keyword evidence="1 3" id="KW-0853">WD repeat</keyword>
<dbReference type="PRINTS" id="PR00320">
    <property type="entry name" value="GPROTEINBRPT"/>
</dbReference>
<dbReference type="Proteomes" id="UP000027195">
    <property type="component" value="Unassembled WGS sequence"/>
</dbReference>
<name>A0A067MUF7_BOTB1</name>
<sequence length="317" mass="33440">MSLQFVLSHSSSRGHADTVWGTQWTAADMVVSISADGTAGLWDTATGESIRSLPPHPLALVSLSTDAKGSRALYNSIEGTTGLWDLESGDVLGKKESFDTKAEGIEPAWSVSLSPDATTYASTGASGTITIHSADPTTFGRSVDTLSPRSADGKHKFGMFVSYSPDGSRLAMSTEQGQIFVFDIEKKELVNSFASHAMCVRSLAWSADSQLLLSASDDKRLVLHDVRTASGSGRPGSGAVASLNGHSSWVLSASLSADGKHAASGSSDRTVKIWDLSSRQCVSTIQEQGEIWGVSWRPQGGALVTGGEDGSLKWWRG</sequence>
<dbReference type="PROSITE" id="PS00678">
    <property type="entry name" value="WD_REPEATS_1"/>
    <property type="match status" value="2"/>
</dbReference>
<dbReference type="InterPro" id="IPR015943">
    <property type="entry name" value="WD40/YVTN_repeat-like_dom_sf"/>
</dbReference>
<feature type="repeat" description="WD" evidence="3">
    <location>
        <begin position="243"/>
        <end position="284"/>
    </location>
</feature>
<feature type="repeat" description="WD" evidence="3">
    <location>
        <begin position="284"/>
        <end position="317"/>
    </location>
</feature>
<dbReference type="Pfam" id="PF12894">
    <property type="entry name" value="ANAPC4_WD40"/>
    <property type="match status" value="1"/>
</dbReference>
<proteinExistence type="predicted"/>
<dbReference type="InterPro" id="IPR051510">
    <property type="entry name" value="SKI8"/>
</dbReference>
<dbReference type="AlphaFoldDB" id="A0A067MUF7"/>
<evidence type="ECO:0000256" key="3">
    <source>
        <dbReference type="PROSITE-ProRule" id="PRU00221"/>
    </source>
</evidence>
<organism evidence="5 6">
    <name type="scientific">Botryobasidium botryosum (strain FD-172 SS1)</name>
    <dbReference type="NCBI Taxonomy" id="930990"/>
    <lineage>
        <taxon>Eukaryota</taxon>
        <taxon>Fungi</taxon>
        <taxon>Dikarya</taxon>
        <taxon>Basidiomycota</taxon>
        <taxon>Agaricomycotina</taxon>
        <taxon>Agaricomycetes</taxon>
        <taxon>Cantharellales</taxon>
        <taxon>Botryobasidiaceae</taxon>
        <taxon>Botryobasidium</taxon>
    </lineage>
</organism>
<protein>
    <recommendedName>
        <fullName evidence="4">Anaphase-promoting complex subunit 4-like WD40 domain-containing protein</fullName>
    </recommendedName>
</protein>
<dbReference type="PROSITE" id="PS50294">
    <property type="entry name" value="WD_REPEATS_REGION"/>
    <property type="match status" value="2"/>
</dbReference>
<feature type="domain" description="Anaphase-promoting complex subunit 4-like WD40" evidence="4">
    <location>
        <begin position="162"/>
        <end position="229"/>
    </location>
</feature>
<feature type="repeat" description="WD" evidence="3">
    <location>
        <begin position="12"/>
        <end position="52"/>
    </location>
</feature>
<dbReference type="CDD" id="cd00200">
    <property type="entry name" value="WD40"/>
    <property type="match status" value="1"/>
</dbReference>
<evidence type="ECO:0000256" key="2">
    <source>
        <dbReference type="ARBA" id="ARBA00022737"/>
    </source>
</evidence>
<dbReference type="EMBL" id="KL198032">
    <property type="protein sequence ID" value="KDQ15507.1"/>
    <property type="molecule type" value="Genomic_DNA"/>
</dbReference>
<dbReference type="GO" id="GO:0005634">
    <property type="term" value="C:nucleus"/>
    <property type="evidence" value="ECO:0007669"/>
    <property type="project" value="TreeGrafter"/>
</dbReference>
<dbReference type="InterPro" id="IPR001680">
    <property type="entry name" value="WD40_rpt"/>
</dbReference>
<dbReference type="InterPro" id="IPR024977">
    <property type="entry name" value="Apc4-like_WD40_dom"/>
</dbReference>
<dbReference type="SUPFAM" id="SSF50978">
    <property type="entry name" value="WD40 repeat-like"/>
    <property type="match status" value="1"/>
</dbReference>
<dbReference type="GO" id="GO:0032991">
    <property type="term" value="C:protein-containing complex"/>
    <property type="evidence" value="ECO:0007669"/>
    <property type="project" value="UniProtKB-ARBA"/>
</dbReference>
<dbReference type="InterPro" id="IPR020472">
    <property type="entry name" value="WD40_PAC1"/>
</dbReference>
<dbReference type="InParanoid" id="A0A067MUF7"/>
<feature type="repeat" description="WD" evidence="3">
    <location>
        <begin position="193"/>
        <end position="234"/>
    </location>
</feature>
<dbReference type="InterPro" id="IPR019775">
    <property type="entry name" value="WD40_repeat_CS"/>
</dbReference>
<dbReference type="PROSITE" id="PS50082">
    <property type="entry name" value="WD_REPEATS_2"/>
    <property type="match status" value="4"/>
</dbReference>
<dbReference type="PANTHER" id="PTHR44090:SF1">
    <property type="entry name" value="SUPERKILLER COMPLEX PROTEIN 8"/>
    <property type="match status" value="1"/>
</dbReference>
<dbReference type="PANTHER" id="PTHR44090">
    <property type="entry name" value="WD REPEAT-CONTAINING PROTEIN 61"/>
    <property type="match status" value="1"/>
</dbReference>
<reference evidence="6" key="1">
    <citation type="journal article" date="2014" name="Proc. Natl. Acad. Sci. U.S.A.">
        <title>Extensive sampling of basidiomycete genomes demonstrates inadequacy of the white-rot/brown-rot paradigm for wood decay fungi.</title>
        <authorList>
            <person name="Riley R."/>
            <person name="Salamov A.A."/>
            <person name="Brown D.W."/>
            <person name="Nagy L.G."/>
            <person name="Floudas D."/>
            <person name="Held B.W."/>
            <person name="Levasseur A."/>
            <person name="Lombard V."/>
            <person name="Morin E."/>
            <person name="Otillar R."/>
            <person name="Lindquist E.A."/>
            <person name="Sun H."/>
            <person name="LaButti K.M."/>
            <person name="Schmutz J."/>
            <person name="Jabbour D."/>
            <person name="Luo H."/>
            <person name="Baker S.E."/>
            <person name="Pisabarro A.G."/>
            <person name="Walton J.D."/>
            <person name="Blanchette R.A."/>
            <person name="Henrissat B."/>
            <person name="Martin F."/>
            <person name="Cullen D."/>
            <person name="Hibbett D.S."/>
            <person name="Grigoriev I.V."/>
        </authorList>
    </citation>
    <scope>NUCLEOTIDE SEQUENCE [LARGE SCALE GENOMIC DNA]</scope>
    <source>
        <strain evidence="6">FD-172 SS1</strain>
    </source>
</reference>
<evidence type="ECO:0000313" key="6">
    <source>
        <dbReference type="Proteomes" id="UP000027195"/>
    </source>
</evidence>
<evidence type="ECO:0000256" key="1">
    <source>
        <dbReference type="ARBA" id="ARBA00022574"/>
    </source>
</evidence>
<gene>
    <name evidence="5" type="ORF">BOTBODRAFT_293497</name>
</gene>
<keyword evidence="6" id="KW-1185">Reference proteome</keyword>
<dbReference type="STRING" id="930990.A0A067MUF7"/>
<keyword evidence="2" id="KW-0677">Repeat</keyword>
<dbReference type="HOGENOM" id="CLU_000288_57_11_1"/>
<evidence type="ECO:0000259" key="4">
    <source>
        <dbReference type="Pfam" id="PF12894"/>
    </source>
</evidence>
<dbReference type="FunCoup" id="A0A067MUF7">
    <property type="interactions" value="185"/>
</dbReference>
<dbReference type="Gene3D" id="2.130.10.10">
    <property type="entry name" value="YVTN repeat-like/Quinoprotein amine dehydrogenase"/>
    <property type="match status" value="1"/>
</dbReference>
<dbReference type="SMART" id="SM00320">
    <property type="entry name" value="WD40"/>
    <property type="match status" value="7"/>
</dbReference>
<accession>A0A067MUF7</accession>
<dbReference type="InterPro" id="IPR036322">
    <property type="entry name" value="WD40_repeat_dom_sf"/>
</dbReference>
<dbReference type="Pfam" id="PF00400">
    <property type="entry name" value="WD40"/>
    <property type="match status" value="2"/>
</dbReference>
<dbReference type="OrthoDB" id="538223at2759"/>
<evidence type="ECO:0000313" key="5">
    <source>
        <dbReference type="EMBL" id="KDQ15507.1"/>
    </source>
</evidence>